<name>A0ABV3T078_9ACTN</name>
<keyword evidence="3" id="KW-1185">Reference proteome</keyword>
<sequence length="299" mass="31349">MQGVARGRHRAEDVGAPDPATRRGPGEQRFAVDDTLVRPGRRGGESTLLALAVRAIGEDLDVEEVLRRTVELSCAITGAEHAMLGMTDDDGDVGAVVTHGDPAQLEHGHSLSLPLQVDGRLFATLHLGGRARPFAGYDTQRVGVLLGAAGTAIRHGRAREAYAAGQVARERARVADALRELDQAAREIVEQGTAALGFAPQLRLSGAVALLPVGLRAELLSALGEALAGLGRHPGARSVSVEVDTSGRWLLLTVTDDGARRSTAGAGELRARAERLGGVLRLVSVGPVGTRLSWIVPIR</sequence>
<dbReference type="RefSeq" id="WP_367994014.1">
    <property type="nucleotide sequence ID" value="NZ_JBFPJR010000015.1"/>
</dbReference>
<dbReference type="Proteomes" id="UP001556631">
    <property type="component" value="Unassembled WGS sequence"/>
</dbReference>
<gene>
    <name evidence="2" type="ORF">AB3X52_10550</name>
</gene>
<dbReference type="SUPFAM" id="SSF55874">
    <property type="entry name" value="ATPase domain of HSP90 chaperone/DNA topoisomerase II/histidine kinase"/>
    <property type="match status" value="1"/>
</dbReference>
<feature type="compositionally biased region" description="Basic and acidic residues" evidence="1">
    <location>
        <begin position="20"/>
        <end position="29"/>
    </location>
</feature>
<dbReference type="Gene3D" id="3.30.565.10">
    <property type="entry name" value="Histidine kinase-like ATPase, C-terminal domain"/>
    <property type="match status" value="1"/>
</dbReference>
<proteinExistence type="predicted"/>
<comment type="caution">
    <text evidence="2">The sequence shown here is derived from an EMBL/GenBank/DDBJ whole genome shotgun (WGS) entry which is preliminary data.</text>
</comment>
<feature type="region of interest" description="Disordered" evidence="1">
    <location>
        <begin position="1"/>
        <end position="29"/>
    </location>
</feature>
<reference evidence="2 3" key="1">
    <citation type="submission" date="2024-07" db="EMBL/GenBank/DDBJ databases">
        <authorList>
            <person name="Lee S."/>
            <person name="Kang M."/>
        </authorList>
    </citation>
    <scope>NUCLEOTIDE SEQUENCE [LARGE SCALE GENOMIC DNA]</scope>
    <source>
        <strain evidence="2 3">DS6</strain>
    </source>
</reference>
<protein>
    <recommendedName>
        <fullName evidence="4">GAF domain-containing protein</fullName>
    </recommendedName>
</protein>
<dbReference type="InterPro" id="IPR036890">
    <property type="entry name" value="HATPase_C_sf"/>
</dbReference>
<accession>A0ABV3T078</accession>
<evidence type="ECO:0008006" key="4">
    <source>
        <dbReference type="Google" id="ProtNLM"/>
    </source>
</evidence>
<organism evidence="2 3">
    <name type="scientific">Nocardioides eburneus</name>
    <dbReference type="NCBI Taxonomy" id="3231482"/>
    <lineage>
        <taxon>Bacteria</taxon>
        <taxon>Bacillati</taxon>
        <taxon>Actinomycetota</taxon>
        <taxon>Actinomycetes</taxon>
        <taxon>Propionibacteriales</taxon>
        <taxon>Nocardioidaceae</taxon>
        <taxon>Nocardioides</taxon>
    </lineage>
</organism>
<evidence type="ECO:0000313" key="2">
    <source>
        <dbReference type="EMBL" id="MEX0428057.1"/>
    </source>
</evidence>
<dbReference type="EMBL" id="JBFPJR010000015">
    <property type="protein sequence ID" value="MEX0428057.1"/>
    <property type="molecule type" value="Genomic_DNA"/>
</dbReference>
<dbReference type="SUPFAM" id="SSF55781">
    <property type="entry name" value="GAF domain-like"/>
    <property type="match status" value="1"/>
</dbReference>
<evidence type="ECO:0000256" key="1">
    <source>
        <dbReference type="SAM" id="MobiDB-lite"/>
    </source>
</evidence>
<evidence type="ECO:0000313" key="3">
    <source>
        <dbReference type="Proteomes" id="UP001556631"/>
    </source>
</evidence>